<organism evidence="2 3">
    <name type="scientific">Bacillus salipaludis</name>
    <dbReference type="NCBI Taxonomy" id="2547811"/>
    <lineage>
        <taxon>Bacteria</taxon>
        <taxon>Bacillati</taxon>
        <taxon>Bacillota</taxon>
        <taxon>Bacilli</taxon>
        <taxon>Bacillales</taxon>
        <taxon>Bacillaceae</taxon>
        <taxon>Bacillus</taxon>
    </lineage>
</organism>
<keyword evidence="2" id="KW-0012">Acyltransferase</keyword>
<keyword evidence="3" id="KW-1185">Reference proteome</keyword>
<dbReference type="InterPro" id="IPR005079">
    <property type="entry name" value="Peptidase_C45_hydrolase"/>
</dbReference>
<dbReference type="GO" id="GO:0016746">
    <property type="term" value="F:acyltransferase activity"/>
    <property type="evidence" value="ECO:0007669"/>
    <property type="project" value="UniProtKB-KW"/>
</dbReference>
<proteinExistence type="predicted"/>
<dbReference type="NCBIfam" id="NF040521">
    <property type="entry name" value="C45_proenzyme"/>
    <property type="match status" value="1"/>
</dbReference>
<dbReference type="PANTHER" id="PTHR34180">
    <property type="entry name" value="PEPTIDASE C45"/>
    <property type="match status" value="1"/>
</dbReference>
<dbReference type="Gene3D" id="1.10.10.2120">
    <property type="match status" value="1"/>
</dbReference>
<protein>
    <submittedName>
        <fullName evidence="2">C45 family autoproteolytic acyltransferase/hydrolase</fullName>
    </submittedName>
</protein>
<dbReference type="InterPro" id="IPR047801">
    <property type="entry name" value="Peptidase_C45"/>
</dbReference>
<dbReference type="InterPro" id="IPR047794">
    <property type="entry name" value="C45_proenzyme-like"/>
</dbReference>
<sequence length="361" mass="40317">MIKKLILQGSAKEIGRQHGSKGKDQVVQSLETYEKLFYGFKKLTWKQAREYAFKYVNAIEKLDHQLIEEMEGIAEGAGVDFGDILALNARSEIALANYKGSNFSDGCTAIAITSPLIEDTIIGQNWDWKAQQQNSLLLLEIHQPSKPIIKMVTEGGMIGKIGFNSSGLGVCFNALLTNKSSDSIPIHIGLRSVLDSDSLSEAISKIKGENIAAAASYLIGYDDQKGNGMAVNIEVSPVGIDMVGDLQGRLVHTNHLLSNSLMNNGLTDMNEFIFEDSMLRKKRAEQLISRKLLNKEPLNMEAFKEWFSDQFNAPNSINHFENEFVPEHRRMETVFSIIMNLSKRKMLLCVGKPSESYYEEV</sequence>
<evidence type="ECO:0000313" key="2">
    <source>
        <dbReference type="EMBL" id="MFK9092571.1"/>
    </source>
</evidence>
<dbReference type="Proteomes" id="UP001623041">
    <property type="component" value="Unassembled WGS sequence"/>
</dbReference>
<comment type="caution">
    <text evidence="2">The sequence shown here is derived from an EMBL/GenBank/DDBJ whole genome shotgun (WGS) entry which is preliminary data.</text>
</comment>
<feature type="domain" description="Peptidase C45 hydrolase" evidence="1">
    <location>
        <begin position="119"/>
        <end position="354"/>
    </location>
</feature>
<dbReference type="EMBL" id="JBJHQH010000009">
    <property type="protein sequence ID" value="MFK9092571.1"/>
    <property type="molecule type" value="Genomic_DNA"/>
</dbReference>
<dbReference type="Gene3D" id="3.60.60.10">
    <property type="entry name" value="Penicillin V Acylase, Chain A"/>
    <property type="match status" value="1"/>
</dbReference>
<accession>A0ABW8RK67</accession>
<dbReference type="PANTHER" id="PTHR34180:SF1">
    <property type="entry name" value="BETA-ALANYL-DOPAMINE_CARCININE HYDROLASE"/>
    <property type="match status" value="1"/>
</dbReference>
<reference evidence="2 3" key="1">
    <citation type="submission" date="2024-11" db="EMBL/GenBank/DDBJ databases">
        <authorList>
            <person name="Lucas J.A."/>
        </authorList>
    </citation>
    <scope>NUCLEOTIDE SEQUENCE [LARGE SCALE GENOMIC DNA]</scope>
    <source>
        <strain evidence="2 3">Z 5.4</strain>
    </source>
</reference>
<keyword evidence="2" id="KW-0808">Transferase</keyword>
<name>A0ABW8RK67_9BACI</name>
<dbReference type="Pfam" id="PF03417">
    <property type="entry name" value="AAT"/>
    <property type="match status" value="1"/>
</dbReference>
<evidence type="ECO:0000259" key="1">
    <source>
        <dbReference type="Pfam" id="PF03417"/>
    </source>
</evidence>
<gene>
    <name evidence="2" type="ORF">ACJEBI_13885</name>
</gene>
<dbReference type="RefSeq" id="WP_406581145.1">
    <property type="nucleotide sequence ID" value="NZ_JBJHQH010000009.1"/>
</dbReference>
<evidence type="ECO:0000313" key="3">
    <source>
        <dbReference type="Proteomes" id="UP001623041"/>
    </source>
</evidence>